<proteinExistence type="predicted"/>
<evidence type="ECO:0000313" key="3">
    <source>
        <dbReference type="Proteomes" id="UP000474640"/>
    </source>
</evidence>
<feature type="compositionally biased region" description="Basic and acidic residues" evidence="1">
    <location>
        <begin position="1"/>
        <end position="15"/>
    </location>
</feature>
<reference evidence="2 3" key="1">
    <citation type="submission" date="2020-01" db="EMBL/GenBank/DDBJ databases">
        <authorList>
            <person name="Palmer J.M."/>
        </authorList>
    </citation>
    <scope>NUCLEOTIDE SEQUENCE [LARGE SCALE GENOMIC DNA]</scope>
    <source>
        <strain evidence="2 3">TWF970</strain>
    </source>
</reference>
<organism evidence="2 3">
    <name type="scientific">Orbilia oligospora</name>
    <name type="common">Nematode-trapping fungus</name>
    <name type="synonym">Arthrobotrys oligospora</name>
    <dbReference type="NCBI Taxonomy" id="2813651"/>
    <lineage>
        <taxon>Eukaryota</taxon>
        <taxon>Fungi</taxon>
        <taxon>Dikarya</taxon>
        <taxon>Ascomycota</taxon>
        <taxon>Pezizomycotina</taxon>
        <taxon>Orbiliomycetes</taxon>
        <taxon>Orbiliales</taxon>
        <taxon>Orbiliaceae</taxon>
        <taxon>Orbilia</taxon>
    </lineage>
</organism>
<feature type="region of interest" description="Disordered" evidence="1">
    <location>
        <begin position="104"/>
        <end position="171"/>
    </location>
</feature>
<dbReference type="AlphaFoldDB" id="A0A7C8VQB3"/>
<feature type="region of interest" description="Disordered" evidence="1">
    <location>
        <begin position="1"/>
        <end position="38"/>
    </location>
</feature>
<feature type="region of interest" description="Disordered" evidence="1">
    <location>
        <begin position="194"/>
        <end position="213"/>
    </location>
</feature>
<protein>
    <submittedName>
        <fullName evidence="2">Uncharacterized protein</fullName>
    </submittedName>
</protein>
<evidence type="ECO:0000256" key="1">
    <source>
        <dbReference type="SAM" id="MobiDB-lite"/>
    </source>
</evidence>
<evidence type="ECO:0000313" key="2">
    <source>
        <dbReference type="EMBL" id="KAF3280496.1"/>
    </source>
</evidence>
<sequence length="340" mass="36992">MSTKWRERLLSDAKTSDSAPPRALLNPRANSQGGPNVITDMADHKIINFSDPRSSANYLNPLGGFPHGATVEELYGTYSSSTAALHLSSICSPEVSIKSASASPQVFSNSSDSPQTRKTGSPLPVASYPQLESGTNLGAATFESNDPIPPQPNPLVYASCQPPETRPGLEDELTKGYRRSYLCTECPMEFTSRRTHDDHPHMTSRHGAGRRRRRHASHFGAKGKGLTAQIPVPNVPPFQFVVAHPTPFYQDSQEVVETLGRTGPPFVTSNEAPSTPSSSNFPTLCVPRGGTSSFYAESNTGTDHAELWEKLGQMEIRQGRLEAEYLTLRGEMLNSQLHGE</sequence>
<feature type="compositionally biased region" description="Basic residues" evidence="1">
    <location>
        <begin position="202"/>
        <end position="213"/>
    </location>
</feature>
<dbReference type="EMBL" id="JAABOJ010000018">
    <property type="protein sequence ID" value="KAF3280496.1"/>
    <property type="molecule type" value="Genomic_DNA"/>
</dbReference>
<feature type="compositionally biased region" description="Polar residues" evidence="1">
    <location>
        <begin position="104"/>
        <end position="119"/>
    </location>
</feature>
<accession>A0A7C8VQB3</accession>
<name>A0A7C8VQB3_ORBOL</name>
<comment type="caution">
    <text evidence="2">The sequence shown here is derived from an EMBL/GenBank/DDBJ whole genome shotgun (WGS) entry which is preliminary data.</text>
</comment>
<dbReference type="Proteomes" id="UP000474640">
    <property type="component" value="Unassembled WGS sequence"/>
</dbReference>
<gene>
    <name evidence="2" type="ORF">TWF970_002718</name>
</gene>
<feature type="compositionally biased region" description="Polar residues" evidence="1">
    <location>
        <begin position="130"/>
        <end position="144"/>
    </location>
</feature>